<dbReference type="AlphaFoldDB" id="A0A951QEM5"/>
<organism evidence="2 3">
    <name type="scientific">Drouetiella hepatica Uher 2000/2452</name>
    <dbReference type="NCBI Taxonomy" id="904376"/>
    <lineage>
        <taxon>Bacteria</taxon>
        <taxon>Bacillati</taxon>
        <taxon>Cyanobacteriota</taxon>
        <taxon>Cyanophyceae</taxon>
        <taxon>Oculatellales</taxon>
        <taxon>Oculatellaceae</taxon>
        <taxon>Drouetiella</taxon>
    </lineage>
</organism>
<sequence length="698" mass="79112">MTDEPQHVTKILILAANPKGTAPLRIDEEVREIEEGLRRSRHRDRFVVKYKSAARPRDVQRAMLDEKPQVVHFCGHGQGEKGLVLEDESGKPKLVSTAALASLFELFAGQVDCVLLNACYSEVQAQAIAQHINSVIGMNQSIGDRAAIEFAVSFYDALGAGEKVGFAFRLGCNVMQLQGIAEDQTPILIEGISKERSRIFISYKRGVEPDEQVALEIFRSLSQDHDVFIDQTMPVGTRWAERIETEICQSDFLITLLSAKSVHSEMVRAEIEMAHQRSKSQEKPMILPIRIGYRDPFAYPLSEYLNGINWAFWDSPADTDRLVEELRQAIAGQPLSIGTDASKRELTDAVDLVEQGFPFPAAQMESPEGTMDAESQFYVVRSGDSTALTAILRKGVTITIKAPRQMGKSSLLIRIIDAAMRSEKQVVFLDFQLLDQPTLADADTFFRQFCHEVTNQLELENRVEEYWQRQVSNVQRCTDYLQYVLKQLQTPLLLAMDEVDRMFDTTFGSDFFSMLRSWHNKRALPMAKVWKNLDLALVTATEPYHLIANLNQSPFNVGEVITLADFTLEQIAELNRKHGDCFTDSQAQQLMDWLSGHPYLVRKALYLVASAQLTVTELFARAIDDRGPFGDHLRYHLFRINDRQDLIAGLRQVIGQQTCVDQRVLRLLSAAGLVYRDSQVVLPRCRLYAEYFRERLHG</sequence>
<dbReference type="InterPro" id="IPR027417">
    <property type="entry name" value="P-loop_NTPase"/>
</dbReference>
<accession>A0A951QEM5</accession>
<dbReference type="Pfam" id="PF13676">
    <property type="entry name" value="TIR_2"/>
    <property type="match status" value="1"/>
</dbReference>
<dbReference type="InterPro" id="IPR000157">
    <property type="entry name" value="TIR_dom"/>
</dbReference>
<reference evidence="2" key="2">
    <citation type="journal article" date="2022" name="Microbiol. Resour. Announc.">
        <title>Metagenome Sequencing to Explore Phylogenomics of Terrestrial Cyanobacteria.</title>
        <authorList>
            <person name="Ward R.D."/>
            <person name="Stajich J.E."/>
            <person name="Johansen J.R."/>
            <person name="Huntemann M."/>
            <person name="Clum A."/>
            <person name="Foster B."/>
            <person name="Foster B."/>
            <person name="Roux S."/>
            <person name="Palaniappan K."/>
            <person name="Varghese N."/>
            <person name="Mukherjee S."/>
            <person name="Reddy T.B.K."/>
            <person name="Daum C."/>
            <person name="Copeland A."/>
            <person name="Chen I.A."/>
            <person name="Ivanova N.N."/>
            <person name="Kyrpides N.C."/>
            <person name="Shapiro N."/>
            <person name="Eloe-Fadrosh E.A."/>
            <person name="Pietrasiak N."/>
        </authorList>
    </citation>
    <scope>NUCLEOTIDE SEQUENCE</scope>
    <source>
        <strain evidence="2">UHER 2000/2452</strain>
    </source>
</reference>
<dbReference type="SUPFAM" id="SSF52540">
    <property type="entry name" value="P-loop containing nucleoside triphosphate hydrolases"/>
    <property type="match status" value="1"/>
</dbReference>
<evidence type="ECO:0000313" key="2">
    <source>
        <dbReference type="EMBL" id="MBW4661827.1"/>
    </source>
</evidence>
<dbReference type="SUPFAM" id="SSF52200">
    <property type="entry name" value="Toll/Interleukin receptor TIR domain"/>
    <property type="match status" value="1"/>
</dbReference>
<dbReference type="GO" id="GO:0007165">
    <property type="term" value="P:signal transduction"/>
    <property type="evidence" value="ECO:0007669"/>
    <property type="project" value="InterPro"/>
</dbReference>
<dbReference type="Pfam" id="PF12770">
    <property type="entry name" value="CHAT"/>
    <property type="match status" value="1"/>
</dbReference>
<dbReference type="EMBL" id="JAHHHD010000047">
    <property type="protein sequence ID" value="MBW4661827.1"/>
    <property type="molecule type" value="Genomic_DNA"/>
</dbReference>
<feature type="domain" description="TIR" evidence="1">
    <location>
        <begin position="195"/>
        <end position="330"/>
    </location>
</feature>
<proteinExistence type="predicted"/>
<dbReference type="PROSITE" id="PS50104">
    <property type="entry name" value="TIR"/>
    <property type="match status" value="1"/>
</dbReference>
<reference evidence="2" key="1">
    <citation type="submission" date="2021-05" db="EMBL/GenBank/DDBJ databases">
        <authorList>
            <person name="Pietrasiak N."/>
            <person name="Ward R."/>
            <person name="Stajich J.E."/>
            <person name="Kurbessoian T."/>
        </authorList>
    </citation>
    <scope>NUCLEOTIDE SEQUENCE</scope>
    <source>
        <strain evidence="2">UHER 2000/2452</strain>
    </source>
</reference>
<comment type="caution">
    <text evidence="2">The sequence shown here is derived from an EMBL/GenBank/DDBJ whole genome shotgun (WGS) entry which is preliminary data.</text>
</comment>
<gene>
    <name evidence="2" type="ORF">KME15_24430</name>
</gene>
<dbReference type="Gene3D" id="3.40.50.10140">
    <property type="entry name" value="Toll/interleukin-1 receptor homology (TIR) domain"/>
    <property type="match status" value="1"/>
</dbReference>
<dbReference type="Proteomes" id="UP000757435">
    <property type="component" value="Unassembled WGS sequence"/>
</dbReference>
<name>A0A951QEM5_9CYAN</name>
<protein>
    <submittedName>
        <fullName evidence="2">AAA-like domain-containing protein</fullName>
    </submittedName>
</protein>
<dbReference type="InterPro" id="IPR024983">
    <property type="entry name" value="CHAT_dom"/>
</dbReference>
<dbReference type="InterPro" id="IPR035897">
    <property type="entry name" value="Toll_tir_struct_dom_sf"/>
</dbReference>
<dbReference type="Pfam" id="PF14516">
    <property type="entry name" value="AAA_35"/>
    <property type="match status" value="1"/>
</dbReference>
<evidence type="ECO:0000313" key="3">
    <source>
        <dbReference type="Proteomes" id="UP000757435"/>
    </source>
</evidence>
<dbReference type="Gene3D" id="3.40.50.300">
    <property type="entry name" value="P-loop containing nucleotide triphosphate hydrolases"/>
    <property type="match status" value="1"/>
</dbReference>
<evidence type="ECO:0000259" key="1">
    <source>
        <dbReference type="PROSITE" id="PS50104"/>
    </source>
</evidence>